<keyword evidence="1" id="KW-1133">Transmembrane helix</keyword>
<feature type="transmembrane region" description="Helical" evidence="1">
    <location>
        <begin position="17"/>
        <end position="38"/>
    </location>
</feature>
<gene>
    <name evidence="2" type="ORF">S03H2_04123</name>
</gene>
<accession>X1DGB2</accession>
<evidence type="ECO:0000256" key="1">
    <source>
        <dbReference type="SAM" id="Phobius"/>
    </source>
</evidence>
<evidence type="ECO:0000313" key="2">
    <source>
        <dbReference type="EMBL" id="GAH19227.1"/>
    </source>
</evidence>
<protein>
    <submittedName>
        <fullName evidence="2">Uncharacterized protein</fullName>
    </submittedName>
</protein>
<dbReference type="EMBL" id="BARU01001605">
    <property type="protein sequence ID" value="GAH19227.1"/>
    <property type="molecule type" value="Genomic_DNA"/>
</dbReference>
<keyword evidence="1" id="KW-0472">Membrane</keyword>
<reference evidence="2" key="1">
    <citation type="journal article" date="2014" name="Front. Microbiol.">
        <title>High frequency of phylogenetically diverse reductive dehalogenase-homologous genes in deep subseafloor sedimentary metagenomes.</title>
        <authorList>
            <person name="Kawai M."/>
            <person name="Futagami T."/>
            <person name="Toyoda A."/>
            <person name="Takaki Y."/>
            <person name="Nishi S."/>
            <person name="Hori S."/>
            <person name="Arai W."/>
            <person name="Tsubouchi T."/>
            <person name="Morono Y."/>
            <person name="Uchiyama I."/>
            <person name="Ito T."/>
            <person name="Fujiyama A."/>
            <person name="Inagaki F."/>
            <person name="Takami H."/>
        </authorList>
    </citation>
    <scope>NUCLEOTIDE SEQUENCE</scope>
    <source>
        <strain evidence="2">Expedition CK06-06</strain>
    </source>
</reference>
<dbReference type="AlphaFoldDB" id="X1DGB2"/>
<comment type="caution">
    <text evidence="2">The sequence shown here is derived from an EMBL/GenBank/DDBJ whole genome shotgun (WGS) entry which is preliminary data.</text>
</comment>
<organism evidence="2">
    <name type="scientific">marine sediment metagenome</name>
    <dbReference type="NCBI Taxonomy" id="412755"/>
    <lineage>
        <taxon>unclassified sequences</taxon>
        <taxon>metagenomes</taxon>
        <taxon>ecological metagenomes</taxon>
    </lineage>
</organism>
<keyword evidence="1" id="KW-0812">Transmembrane</keyword>
<name>X1DGB2_9ZZZZ</name>
<proteinExistence type="predicted"/>
<sequence length="44" mass="5134">MDEKRQNVISYMVDSGYWVLGTGYWVLYIGNVVQVMGLQITRYS</sequence>